<feature type="region of interest" description="Disordered" evidence="6">
    <location>
        <begin position="400"/>
        <end position="424"/>
    </location>
</feature>
<organism evidence="8 9">
    <name type="scientific">Hirsutella rhossiliensis</name>
    <dbReference type="NCBI Taxonomy" id="111463"/>
    <lineage>
        <taxon>Eukaryota</taxon>
        <taxon>Fungi</taxon>
        <taxon>Dikarya</taxon>
        <taxon>Ascomycota</taxon>
        <taxon>Pezizomycotina</taxon>
        <taxon>Sordariomycetes</taxon>
        <taxon>Hypocreomycetidae</taxon>
        <taxon>Hypocreales</taxon>
        <taxon>Ophiocordycipitaceae</taxon>
        <taxon>Hirsutella</taxon>
    </lineage>
</organism>
<feature type="domain" description="FAD-binding PCMH-type" evidence="7">
    <location>
        <begin position="35"/>
        <end position="204"/>
    </location>
</feature>
<evidence type="ECO:0000313" key="9">
    <source>
        <dbReference type="Proteomes" id="UP000824596"/>
    </source>
</evidence>
<keyword evidence="9" id="KW-1185">Reference proteome</keyword>
<dbReference type="InterPro" id="IPR016164">
    <property type="entry name" value="FAD-linked_Oxase-like_C"/>
</dbReference>
<dbReference type="InterPro" id="IPR016167">
    <property type="entry name" value="FAD-bd_PCMH_sub1"/>
</dbReference>
<evidence type="ECO:0000256" key="1">
    <source>
        <dbReference type="ARBA" id="ARBA00001974"/>
    </source>
</evidence>
<dbReference type="SUPFAM" id="SSF55103">
    <property type="entry name" value="FAD-linked oxidases, C-terminal domain"/>
    <property type="match status" value="1"/>
</dbReference>
<keyword evidence="4" id="KW-0274">FAD</keyword>
<dbReference type="PANTHER" id="PTHR42973">
    <property type="entry name" value="BINDING OXIDOREDUCTASE, PUTATIVE (AFU_ORTHOLOGUE AFUA_1G17690)-RELATED"/>
    <property type="match status" value="1"/>
</dbReference>
<dbReference type="EMBL" id="JAIZPD010000001">
    <property type="protein sequence ID" value="KAH0967407.1"/>
    <property type="molecule type" value="Genomic_DNA"/>
</dbReference>
<evidence type="ECO:0000259" key="7">
    <source>
        <dbReference type="PROSITE" id="PS51387"/>
    </source>
</evidence>
<dbReference type="SUPFAM" id="SSF56176">
    <property type="entry name" value="FAD-binding/transporter-associated domain-like"/>
    <property type="match status" value="1"/>
</dbReference>
<comment type="similarity">
    <text evidence="2">Belongs to the oxygen-dependent FAD-linked oxidoreductase family.</text>
</comment>
<dbReference type="GO" id="GO:0071949">
    <property type="term" value="F:FAD binding"/>
    <property type="evidence" value="ECO:0007669"/>
    <property type="project" value="InterPro"/>
</dbReference>
<protein>
    <submittedName>
        <fullName evidence="8">FAD binding domain-containing protein</fullName>
    </submittedName>
</protein>
<dbReference type="OrthoDB" id="415825at2759"/>
<dbReference type="Gene3D" id="3.40.462.20">
    <property type="match status" value="1"/>
</dbReference>
<evidence type="ECO:0000256" key="4">
    <source>
        <dbReference type="ARBA" id="ARBA00022827"/>
    </source>
</evidence>
<dbReference type="InterPro" id="IPR006094">
    <property type="entry name" value="Oxid_FAD_bind_N"/>
</dbReference>
<feature type="compositionally biased region" description="Basic and acidic residues" evidence="6">
    <location>
        <begin position="411"/>
        <end position="420"/>
    </location>
</feature>
<dbReference type="InterPro" id="IPR036318">
    <property type="entry name" value="FAD-bd_PCMH-like_sf"/>
</dbReference>
<dbReference type="AlphaFoldDB" id="A0A9P8NA52"/>
<keyword evidence="5" id="KW-0560">Oxidoreductase</keyword>
<comment type="cofactor">
    <cofactor evidence="1">
        <name>FAD</name>
        <dbReference type="ChEBI" id="CHEBI:57692"/>
    </cofactor>
</comment>
<accession>A0A9P8NA52</accession>
<reference evidence="8" key="1">
    <citation type="submission" date="2021-09" db="EMBL/GenBank/DDBJ databases">
        <title>A high-quality genome of the endoparasitic fungus Hirsutella rhossiliensis with a comparison of Hirsutella genomes reveals transposable elements contributing to genome size variation.</title>
        <authorList>
            <person name="Lin R."/>
            <person name="Jiao Y."/>
            <person name="Sun X."/>
            <person name="Ling J."/>
            <person name="Xie B."/>
            <person name="Cheng X."/>
        </authorList>
    </citation>
    <scope>NUCLEOTIDE SEQUENCE</scope>
    <source>
        <strain evidence="8">HR02</strain>
    </source>
</reference>
<dbReference type="Gene3D" id="3.30.43.10">
    <property type="entry name" value="Uridine Diphospho-n-acetylenolpyruvylglucosamine Reductase, domain 2"/>
    <property type="match status" value="1"/>
</dbReference>
<name>A0A9P8NA52_9HYPO</name>
<dbReference type="PANTHER" id="PTHR42973:SF39">
    <property type="entry name" value="FAD-BINDING PCMH-TYPE DOMAIN-CONTAINING PROTEIN"/>
    <property type="match status" value="1"/>
</dbReference>
<evidence type="ECO:0000313" key="8">
    <source>
        <dbReference type="EMBL" id="KAH0967407.1"/>
    </source>
</evidence>
<dbReference type="Proteomes" id="UP000824596">
    <property type="component" value="Unassembled WGS sequence"/>
</dbReference>
<dbReference type="Pfam" id="PF08031">
    <property type="entry name" value="BBE"/>
    <property type="match status" value="1"/>
</dbReference>
<dbReference type="InterPro" id="IPR012951">
    <property type="entry name" value="BBE"/>
</dbReference>
<dbReference type="GO" id="GO:0016491">
    <property type="term" value="F:oxidoreductase activity"/>
    <property type="evidence" value="ECO:0007669"/>
    <property type="project" value="UniProtKB-KW"/>
</dbReference>
<dbReference type="InterPro" id="IPR016166">
    <property type="entry name" value="FAD-bd_PCMH"/>
</dbReference>
<evidence type="ECO:0000256" key="2">
    <source>
        <dbReference type="ARBA" id="ARBA00005466"/>
    </source>
</evidence>
<proteinExistence type="inferred from homology"/>
<evidence type="ECO:0000256" key="5">
    <source>
        <dbReference type="ARBA" id="ARBA00023002"/>
    </source>
</evidence>
<dbReference type="RefSeq" id="XP_044724920.1">
    <property type="nucleotide sequence ID" value="XM_044858520.1"/>
</dbReference>
<dbReference type="Pfam" id="PF01565">
    <property type="entry name" value="FAD_binding_4"/>
    <property type="match status" value="1"/>
</dbReference>
<dbReference type="GeneID" id="68349178"/>
<dbReference type="Gene3D" id="3.30.465.10">
    <property type="match status" value="1"/>
</dbReference>
<comment type="caution">
    <text evidence="8">The sequence shown here is derived from an EMBL/GenBank/DDBJ whole genome shotgun (WGS) entry which is preliminary data.</text>
</comment>
<dbReference type="PROSITE" id="PS51387">
    <property type="entry name" value="FAD_PCMH"/>
    <property type="match status" value="1"/>
</dbReference>
<dbReference type="InterPro" id="IPR016169">
    <property type="entry name" value="FAD-bd_PCMH_sub2"/>
</dbReference>
<keyword evidence="3" id="KW-0285">Flavoprotein</keyword>
<evidence type="ECO:0000256" key="6">
    <source>
        <dbReference type="SAM" id="MobiDB-lite"/>
    </source>
</evidence>
<evidence type="ECO:0000256" key="3">
    <source>
        <dbReference type="ARBA" id="ARBA00022630"/>
    </source>
</evidence>
<sequence length="452" mass="48583">MLDWTKLREVLPNGEVLVPGDDGYEASLKRWNVAREAKAAVVVKPMCSDEVSASVQFAVASGLPLTVCGGGHSTSGLSSTEGMLIHLGNMRRVHVDETSGIVSFEGGCLWSDVDGALEASGLATVAGVVNHTGVGGLVLGGGHGWLTARHGLTIDNLVAVEMVLADGSTVEASATQKPDLFWAVRGAGAMFGVVTRFKSRAHRQEPVWSGTLVFTPDKLGQLVAVANKLHVQDNREGHCLTLGFGYAPDGRTRALSAVPLFHGPEAEARAYFSELLRVGPVSDETQMMTMARVNGLVNKVFAHGFRRFMGSSNVTMPLDAAGLQETADMMWSFCDARPNVDSSIIVIEIFPTHKQRSVPQDATAYANRGDHYDVAVSFGWTEPALDDEVAEFGRTLREQIGRTNGHRARHGGGDERDKGAPEAYGENVERLRSLKRSFDPDNVFHKGFGIEG</sequence>
<dbReference type="InterPro" id="IPR050416">
    <property type="entry name" value="FAD-linked_Oxidoreductase"/>
</dbReference>
<gene>
    <name evidence="8" type="ORF">HRG_00049</name>
</gene>